<evidence type="ECO:0000256" key="1">
    <source>
        <dbReference type="ARBA" id="ARBA00007837"/>
    </source>
</evidence>
<dbReference type="PROSITE" id="PS00370">
    <property type="entry name" value="PEP_ENZYMES_PHOS_SITE"/>
    <property type="match status" value="1"/>
</dbReference>
<dbReference type="GO" id="GO:0008986">
    <property type="term" value="F:pyruvate, water dikinase activity"/>
    <property type="evidence" value="ECO:0007669"/>
    <property type="project" value="InterPro"/>
</dbReference>
<dbReference type="SUPFAM" id="SSF52009">
    <property type="entry name" value="Phosphohistidine domain"/>
    <property type="match status" value="1"/>
</dbReference>
<evidence type="ECO:0000313" key="5">
    <source>
        <dbReference type="EMBL" id="OGY94675.1"/>
    </source>
</evidence>
<dbReference type="InterPro" id="IPR006319">
    <property type="entry name" value="PEP_synth"/>
</dbReference>
<sequence>MLEKIINSKTRLAILAMFFQGKETELSASQIVKKSKLDPANVHKEISNLLAGKFILQKEAMGRKYFCVNTGTVFYDGLVKIFKNYKINQFGEEWFSLESVPNYYPMMVAFAWNVKRANDFLKSRGFKNKFTKLLTTYDNNINDLLIIKKEFDALSQETLEKVSFDPSWGQQYIDDLSAEVDNLIKATNDLEKVNLGKLSNKELYDLYQEYYAVYGQLHIFHWIQTVADFGDNLFSKYLMNYLRQKIKDSQYSLGEVFSTLTTPTKDGETTKEYKNLLNILEDIISDQDLKKYFKDTETRIIVRDLKNVNKVMDEKILNHVTRYGYLGYGTVGPNWGKDYFIDILGSLVRQNTKPAELLDNLQKDKLNIEVKQQKFIKQLEIEEKYQQLFEVARGLVFTKGSRKESMFHSYSIIDHLFREIGRRYYLSVNQVRYFYPHEFEDLLLHNKFSAAKLNERYKFSLQYSLGDYSQDKLLEDEEARKFLENFNIVKEEIADIKVMEGDCASPGRARGSAKIINIPKDMSKMEQGDVLVSIATNPDLVPAIKKASAIVTDVGGITCHAAIVSRELGIPCVIGTKIATKVLKDGDVVDVDATHGKVTIVR</sequence>
<dbReference type="AlphaFoldDB" id="A0A1G2BZT4"/>
<reference evidence="5 6" key="1">
    <citation type="journal article" date="2016" name="Nat. Commun.">
        <title>Thousands of microbial genomes shed light on interconnected biogeochemical processes in an aquifer system.</title>
        <authorList>
            <person name="Anantharaman K."/>
            <person name="Brown C.T."/>
            <person name="Hug L.A."/>
            <person name="Sharon I."/>
            <person name="Castelle C.J."/>
            <person name="Probst A.J."/>
            <person name="Thomas B.C."/>
            <person name="Singh A."/>
            <person name="Wilkins M.J."/>
            <person name="Karaoz U."/>
            <person name="Brodie E.L."/>
            <person name="Williams K.H."/>
            <person name="Hubbard S.S."/>
            <person name="Banfield J.F."/>
        </authorList>
    </citation>
    <scope>NUCLEOTIDE SEQUENCE [LARGE SCALE GENOMIC DNA]</scope>
</reference>
<name>A0A1G2BZT4_9BACT</name>
<dbReference type="PANTHER" id="PTHR43030:SF1">
    <property type="entry name" value="PHOSPHOENOLPYRUVATE SYNTHASE"/>
    <property type="match status" value="1"/>
</dbReference>
<proteinExistence type="inferred from homology"/>
<keyword evidence="2" id="KW-0547">Nucleotide-binding</keyword>
<feature type="domain" description="PEP-utilising enzyme mobile" evidence="4">
    <location>
        <begin position="526"/>
        <end position="596"/>
    </location>
</feature>
<accession>A0A1G2BZT4</accession>
<dbReference type="GO" id="GO:0005524">
    <property type="term" value="F:ATP binding"/>
    <property type="evidence" value="ECO:0007669"/>
    <property type="project" value="UniProtKB-KW"/>
</dbReference>
<dbReference type="Proteomes" id="UP000177626">
    <property type="component" value="Unassembled WGS sequence"/>
</dbReference>
<comment type="similarity">
    <text evidence="1">Belongs to the PEP-utilizing enzyme family.</text>
</comment>
<dbReference type="InterPro" id="IPR008279">
    <property type="entry name" value="PEP-util_enz_mobile_dom"/>
</dbReference>
<dbReference type="Gene3D" id="3.50.30.10">
    <property type="entry name" value="Phosphohistidine domain"/>
    <property type="match status" value="1"/>
</dbReference>
<evidence type="ECO:0000256" key="2">
    <source>
        <dbReference type="ARBA" id="ARBA00022741"/>
    </source>
</evidence>
<protein>
    <recommendedName>
        <fullName evidence="4">PEP-utilising enzyme mobile domain-containing protein</fullName>
    </recommendedName>
</protein>
<dbReference type="InterPro" id="IPR036637">
    <property type="entry name" value="Phosphohistidine_dom_sf"/>
</dbReference>
<evidence type="ECO:0000259" key="4">
    <source>
        <dbReference type="Pfam" id="PF00391"/>
    </source>
</evidence>
<dbReference type="Pfam" id="PF00391">
    <property type="entry name" value="PEP-utilizers"/>
    <property type="match status" value="1"/>
</dbReference>
<evidence type="ECO:0000256" key="3">
    <source>
        <dbReference type="ARBA" id="ARBA00022840"/>
    </source>
</evidence>
<comment type="caution">
    <text evidence="5">The sequence shown here is derived from an EMBL/GenBank/DDBJ whole genome shotgun (WGS) entry which is preliminary data.</text>
</comment>
<dbReference type="EMBL" id="MHKQ01000005">
    <property type="protein sequence ID" value="OGY94675.1"/>
    <property type="molecule type" value="Genomic_DNA"/>
</dbReference>
<dbReference type="PANTHER" id="PTHR43030">
    <property type="entry name" value="PHOSPHOENOLPYRUVATE SYNTHASE"/>
    <property type="match status" value="1"/>
</dbReference>
<gene>
    <name evidence="5" type="ORF">A2406_02525</name>
</gene>
<evidence type="ECO:0000313" key="6">
    <source>
        <dbReference type="Proteomes" id="UP000177626"/>
    </source>
</evidence>
<organism evidence="5 6">
    <name type="scientific">Candidatus Komeilibacteria bacterium RIFOXYC1_FULL_37_11</name>
    <dbReference type="NCBI Taxonomy" id="1798555"/>
    <lineage>
        <taxon>Bacteria</taxon>
        <taxon>Candidatus Komeiliibacteriota</taxon>
    </lineage>
</organism>
<keyword evidence="3" id="KW-0067">ATP-binding</keyword>
<dbReference type="InterPro" id="IPR018274">
    <property type="entry name" value="PEP_util_AS"/>
</dbReference>